<dbReference type="SMART" id="SM00198">
    <property type="entry name" value="SCP"/>
    <property type="match status" value="1"/>
</dbReference>
<dbReference type="Gene3D" id="3.40.33.10">
    <property type="entry name" value="CAP"/>
    <property type="match status" value="1"/>
</dbReference>
<comment type="function">
    <text evidence="1">Probably involved in the defense reaction of plants against pathogens.</text>
</comment>
<sequence length="259" mass="28738">MTSRTSEILLNVVIISICILLLPPPISTHPVRPGHARRPTKPLLKDAIIGPIRPPPNVIKPPLHPPRRPGRKAWGHRSGTFEFLATHNKIRAQYGEPPLTWSRKLARYARRYGAKIAVNCTMVHSGGPLRREPFWALRDRWTASMIVESWASEGEFYDKTKGCSLGLDECGHFTQIVWRGTKQVGCRRIQCQTKGIIGICVYDPPGNYDDESPFSSAENNLLPEMTAVTTPAAPPLKPRLPRPLTPAAAASLGQIPNKI</sequence>
<dbReference type="Pfam" id="PF00188">
    <property type="entry name" value="CAP"/>
    <property type="match status" value="1"/>
</dbReference>
<name>A0AAD3SF60_NEPGR</name>
<dbReference type="FunFam" id="3.40.33.10:FF:000004">
    <property type="entry name" value="CAP, cysteine-rich secretory protein, antigen 5"/>
    <property type="match status" value="1"/>
</dbReference>
<accession>A0AAD3SF60</accession>
<dbReference type="InterPro" id="IPR001283">
    <property type="entry name" value="CRISP-related"/>
</dbReference>
<evidence type="ECO:0000259" key="4">
    <source>
        <dbReference type="SMART" id="SM00198"/>
    </source>
</evidence>
<evidence type="ECO:0000313" key="6">
    <source>
        <dbReference type="Proteomes" id="UP001279734"/>
    </source>
</evidence>
<dbReference type="PROSITE" id="PS01009">
    <property type="entry name" value="CRISP_1"/>
    <property type="match status" value="1"/>
</dbReference>
<evidence type="ECO:0000256" key="1">
    <source>
        <dbReference type="ARBA" id="ARBA00003143"/>
    </source>
</evidence>
<dbReference type="InterPro" id="IPR014044">
    <property type="entry name" value="CAP_dom"/>
</dbReference>
<dbReference type="InterPro" id="IPR018244">
    <property type="entry name" value="Allrgn_V5/Tpx1_CS"/>
</dbReference>
<dbReference type="AlphaFoldDB" id="A0AAD3SF60"/>
<feature type="chain" id="PRO_5042019055" description="SCP domain-containing protein" evidence="3">
    <location>
        <begin position="29"/>
        <end position="259"/>
    </location>
</feature>
<evidence type="ECO:0000256" key="3">
    <source>
        <dbReference type="SAM" id="SignalP"/>
    </source>
</evidence>
<keyword evidence="2" id="KW-0611">Plant defense</keyword>
<dbReference type="PRINTS" id="PR00838">
    <property type="entry name" value="V5ALLERGEN"/>
</dbReference>
<dbReference type="PANTHER" id="PTHR10334">
    <property type="entry name" value="CYSTEINE-RICH SECRETORY PROTEIN-RELATED"/>
    <property type="match status" value="1"/>
</dbReference>
<dbReference type="Proteomes" id="UP001279734">
    <property type="component" value="Unassembled WGS sequence"/>
</dbReference>
<dbReference type="InterPro" id="IPR002413">
    <property type="entry name" value="V5_allergen-like"/>
</dbReference>
<evidence type="ECO:0000256" key="2">
    <source>
        <dbReference type="ARBA" id="ARBA00023265"/>
    </source>
</evidence>
<dbReference type="InterPro" id="IPR035940">
    <property type="entry name" value="CAP_sf"/>
</dbReference>
<evidence type="ECO:0000313" key="5">
    <source>
        <dbReference type="EMBL" id="GMH10113.1"/>
    </source>
</evidence>
<dbReference type="SUPFAM" id="SSF55797">
    <property type="entry name" value="PR-1-like"/>
    <property type="match status" value="1"/>
</dbReference>
<gene>
    <name evidence="5" type="ORF">Nepgr_011954</name>
</gene>
<dbReference type="EMBL" id="BSYO01000009">
    <property type="protein sequence ID" value="GMH10113.1"/>
    <property type="molecule type" value="Genomic_DNA"/>
</dbReference>
<organism evidence="5 6">
    <name type="scientific">Nepenthes gracilis</name>
    <name type="common">Slender pitcher plant</name>
    <dbReference type="NCBI Taxonomy" id="150966"/>
    <lineage>
        <taxon>Eukaryota</taxon>
        <taxon>Viridiplantae</taxon>
        <taxon>Streptophyta</taxon>
        <taxon>Embryophyta</taxon>
        <taxon>Tracheophyta</taxon>
        <taxon>Spermatophyta</taxon>
        <taxon>Magnoliopsida</taxon>
        <taxon>eudicotyledons</taxon>
        <taxon>Gunneridae</taxon>
        <taxon>Pentapetalae</taxon>
        <taxon>Caryophyllales</taxon>
        <taxon>Nepenthaceae</taxon>
        <taxon>Nepenthes</taxon>
    </lineage>
</organism>
<keyword evidence="6" id="KW-1185">Reference proteome</keyword>
<keyword evidence="2" id="KW-0568">Pathogenesis-related protein</keyword>
<comment type="caution">
    <text evidence="5">The sequence shown here is derived from an EMBL/GenBank/DDBJ whole genome shotgun (WGS) entry which is preliminary data.</text>
</comment>
<feature type="domain" description="SCP" evidence="4">
    <location>
        <begin position="78"/>
        <end position="210"/>
    </location>
</feature>
<protein>
    <recommendedName>
        <fullName evidence="4">SCP domain-containing protein</fullName>
    </recommendedName>
</protein>
<reference evidence="5" key="1">
    <citation type="submission" date="2023-05" db="EMBL/GenBank/DDBJ databases">
        <title>Nepenthes gracilis genome sequencing.</title>
        <authorList>
            <person name="Fukushima K."/>
        </authorList>
    </citation>
    <scope>NUCLEOTIDE SEQUENCE</scope>
    <source>
        <strain evidence="5">SING2019-196</strain>
    </source>
</reference>
<dbReference type="GO" id="GO:0005576">
    <property type="term" value="C:extracellular region"/>
    <property type="evidence" value="ECO:0007669"/>
    <property type="project" value="InterPro"/>
</dbReference>
<proteinExistence type="predicted"/>
<feature type="signal peptide" evidence="3">
    <location>
        <begin position="1"/>
        <end position="28"/>
    </location>
</feature>
<dbReference type="PRINTS" id="PR00837">
    <property type="entry name" value="V5TPXLIKE"/>
</dbReference>
<keyword evidence="3" id="KW-0732">Signal</keyword>